<dbReference type="PANTHER" id="PTHR43080:SF2">
    <property type="entry name" value="CBS DOMAIN-CONTAINING PROTEIN"/>
    <property type="match status" value="1"/>
</dbReference>
<dbReference type="EMBL" id="CP007174">
    <property type="protein sequence ID" value="AIF82976.1"/>
    <property type="molecule type" value="Genomic_DNA"/>
</dbReference>
<dbReference type="Pfam" id="PF00571">
    <property type="entry name" value="CBS"/>
    <property type="match status" value="2"/>
</dbReference>
<dbReference type="AlphaFoldDB" id="A0A075MN66"/>
<dbReference type="HOGENOM" id="CLU_040681_12_2_2"/>
<dbReference type="InterPro" id="IPR046342">
    <property type="entry name" value="CBS_dom_sf"/>
</dbReference>
<dbReference type="RefSeq" id="WP_148699838.1">
    <property type="nucleotide sequence ID" value="NZ_CP007174.1"/>
</dbReference>
<dbReference type="KEGG" id="nev:NTE_00900"/>
<dbReference type="STRING" id="1459636.NTE_00900"/>
<dbReference type="InterPro" id="IPR051257">
    <property type="entry name" value="Diverse_CBS-Domain"/>
</dbReference>
<keyword evidence="1 2" id="KW-0129">CBS domain</keyword>
<dbReference type="Proteomes" id="UP000028194">
    <property type="component" value="Chromosome"/>
</dbReference>
<proteinExistence type="predicted"/>
<dbReference type="OrthoDB" id="43333at2157"/>
<protein>
    <submittedName>
        <fullName evidence="4">Putative signal-transduction protein containing cAMP-binding and CBS domains</fullName>
    </submittedName>
</protein>
<evidence type="ECO:0000256" key="1">
    <source>
        <dbReference type="ARBA" id="ARBA00023122"/>
    </source>
</evidence>
<evidence type="ECO:0000259" key="3">
    <source>
        <dbReference type="PROSITE" id="PS51371"/>
    </source>
</evidence>
<dbReference type="Gene3D" id="3.10.580.10">
    <property type="entry name" value="CBS-domain"/>
    <property type="match status" value="1"/>
</dbReference>
<organism evidence="4 5">
    <name type="scientific">Candidatus Nitrososphaera evergladensis SR1</name>
    <dbReference type="NCBI Taxonomy" id="1459636"/>
    <lineage>
        <taxon>Archaea</taxon>
        <taxon>Nitrososphaerota</taxon>
        <taxon>Nitrososphaeria</taxon>
        <taxon>Nitrososphaerales</taxon>
        <taxon>Nitrososphaeraceae</taxon>
        <taxon>Nitrososphaera</taxon>
    </lineage>
</organism>
<accession>A0A075MN66</accession>
<feature type="domain" description="CBS" evidence="3">
    <location>
        <begin position="75"/>
        <end position="132"/>
    </location>
</feature>
<dbReference type="GeneID" id="41596739"/>
<reference evidence="4 5" key="1">
    <citation type="journal article" date="2014" name="PLoS ONE">
        <title>Genome Sequence of Candidatus Nitrososphaera evergladensis from Group I.1b Enriched from Everglades Soil Reveals Novel Genomic Features of the Ammonia-Oxidizing Archaea.</title>
        <authorList>
            <person name="Zhalnina K.V."/>
            <person name="Dias R."/>
            <person name="Leonard M.T."/>
            <person name="Dorr de Quadros P."/>
            <person name="Camargo F.A."/>
            <person name="Drew J.C."/>
            <person name="Farmerie W.G."/>
            <person name="Daroub S.H."/>
            <person name="Triplett E.W."/>
        </authorList>
    </citation>
    <scope>NUCLEOTIDE SEQUENCE [LARGE SCALE GENOMIC DNA]</scope>
    <source>
        <strain evidence="4 5">SR1</strain>
    </source>
</reference>
<dbReference type="SUPFAM" id="SSF54631">
    <property type="entry name" value="CBS-domain pair"/>
    <property type="match status" value="1"/>
</dbReference>
<feature type="domain" description="CBS" evidence="3">
    <location>
        <begin position="8"/>
        <end position="65"/>
    </location>
</feature>
<dbReference type="InterPro" id="IPR000644">
    <property type="entry name" value="CBS_dom"/>
</dbReference>
<dbReference type="PANTHER" id="PTHR43080">
    <property type="entry name" value="CBS DOMAIN-CONTAINING PROTEIN CBSX3, MITOCHONDRIAL"/>
    <property type="match status" value="1"/>
</dbReference>
<gene>
    <name evidence="4" type="ORF">NTE_00900</name>
</gene>
<evidence type="ECO:0000256" key="2">
    <source>
        <dbReference type="PROSITE-ProRule" id="PRU00703"/>
    </source>
</evidence>
<name>A0A075MN66_9ARCH</name>
<dbReference type="eggNOG" id="arCOG00606">
    <property type="taxonomic scope" value="Archaea"/>
</dbReference>
<keyword evidence="5" id="KW-1185">Reference proteome</keyword>
<evidence type="ECO:0000313" key="4">
    <source>
        <dbReference type="EMBL" id="AIF82976.1"/>
    </source>
</evidence>
<dbReference type="PROSITE" id="PS51371">
    <property type="entry name" value="CBS"/>
    <property type="match status" value="2"/>
</dbReference>
<evidence type="ECO:0000313" key="5">
    <source>
        <dbReference type="Proteomes" id="UP000028194"/>
    </source>
</evidence>
<sequence>MSAVSEIMSSKIVTVDADSDPSVLDVVEAMVKHKEGAIIILEKRRPVGIITERDVLKKVSAQNKKPKEISAKSIMSSPLITVKAYDSVDTAAQAMTKNKIKRLPVVETGGSLVGMMSATDITRRLAKILADDYSRYRSLGDALEL</sequence>
<dbReference type="SMART" id="SM00116">
    <property type="entry name" value="CBS"/>
    <property type="match status" value="2"/>
</dbReference>